<dbReference type="Proteomes" id="UP000772434">
    <property type="component" value="Unassembled WGS sequence"/>
</dbReference>
<evidence type="ECO:0000256" key="1">
    <source>
        <dbReference type="SAM" id="MobiDB-lite"/>
    </source>
</evidence>
<dbReference type="EMBL" id="JADNRY010000106">
    <property type="protein sequence ID" value="KAF9065250.1"/>
    <property type="molecule type" value="Genomic_DNA"/>
</dbReference>
<gene>
    <name evidence="2" type="ORF">BDP27DRAFT_1366506</name>
</gene>
<protein>
    <submittedName>
        <fullName evidence="2">Uncharacterized protein</fullName>
    </submittedName>
</protein>
<keyword evidence="3" id="KW-1185">Reference proteome</keyword>
<evidence type="ECO:0000313" key="2">
    <source>
        <dbReference type="EMBL" id="KAF9065250.1"/>
    </source>
</evidence>
<dbReference type="AlphaFoldDB" id="A0A9P5U318"/>
<feature type="region of interest" description="Disordered" evidence="1">
    <location>
        <begin position="1"/>
        <end position="24"/>
    </location>
</feature>
<reference evidence="2" key="1">
    <citation type="submission" date="2020-11" db="EMBL/GenBank/DDBJ databases">
        <authorList>
            <consortium name="DOE Joint Genome Institute"/>
            <person name="Ahrendt S."/>
            <person name="Riley R."/>
            <person name="Andreopoulos W."/>
            <person name="Labutti K."/>
            <person name="Pangilinan J."/>
            <person name="Ruiz-Duenas F.J."/>
            <person name="Barrasa J.M."/>
            <person name="Sanchez-Garcia M."/>
            <person name="Camarero S."/>
            <person name="Miyauchi S."/>
            <person name="Serrano A."/>
            <person name="Linde D."/>
            <person name="Babiker R."/>
            <person name="Drula E."/>
            <person name="Ayuso-Fernandez I."/>
            <person name="Pacheco R."/>
            <person name="Padilla G."/>
            <person name="Ferreira P."/>
            <person name="Barriuso J."/>
            <person name="Kellner H."/>
            <person name="Castanera R."/>
            <person name="Alfaro M."/>
            <person name="Ramirez L."/>
            <person name="Pisabarro A.G."/>
            <person name="Kuo A."/>
            <person name="Tritt A."/>
            <person name="Lipzen A."/>
            <person name="He G."/>
            <person name="Yan M."/>
            <person name="Ng V."/>
            <person name="Cullen D."/>
            <person name="Martin F."/>
            <person name="Rosso M.-N."/>
            <person name="Henrissat B."/>
            <person name="Hibbett D."/>
            <person name="Martinez A.T."/>
            <person name="Grigoriev I.V."/>
        </authorList>
    </citation>
    <scope>NUCLEOTIDE SEQUENCE</scope>
    <source>
        <strain evidence="2">AH 40177</strain>
    </source>
</reference>
<comment type="caution">
    <text evidence="2">The sequence shown here is derived from an EMBL/GenBank/DDBJ whole genome shotgun (WGS) entry which is preliminary data.</text>
</comment>
<name>A0A9P5U318_9AGAR</name>
<evidence type="ECO:0000313" key="3">
    <source>
        <dbReference type="Proteomes" id="UP000772434"/>
    </source>
</evidence>
<proteinExistence type="predicted"/>
<sequence length="102" mass="11385">MGRELVSDKGEESGHKESASGFKQERHGLNIWGMLENFTDAITGGSGAKREGSDIDLLEYKRRQHSSKCPANRKHGKELFSFGKMLKFEGAAIIQWNTSDVK</sequence>
<organism evidence="2 3">
    <name type="scientific">Rhodocollybia butyracea</name>
    <dbReference type="NCBI Taxonomy" id="206335"/>
    <lineage>
        <taxon>Eukaryota</taxon>
        <taxon>Fungi</taxon>
        <taxon>Dikarya</taxon>
        <taxon>Basidiomycota</taxon>
        <taxon>Agaricomycotina</taxon>
        <taxon>Agaricomycetes</taxon>
        <taxon>Agaricomycetidae</taxon>
        <taxon>Agaricales</taxon>
        <taxon>Marasmiineae</taxon>
        <taxon>Omphalotaceae</taxon>
        <taxon>Rhodocollybia</taxon>
    </lineage>
</organism>
<accession>A0A9P5U318</accession>